<sequence>MTRPLRLEFTGALYHVTSRGDRRCAIYRDDTDRLAWQEVLEHVCERHHFIVHSFCQMSNHYHLLVETVEANLSQGMRQLNGVYTQHFNRRHKLVGHVLQGRYKAILVQKENYLLELARYIVLNPVRAHMVASPDDWYWSSHHYVLDDAMPPCWLTRDWLLSQFGATRDEAVANYSRFVAAGMGETSPLIHTCHQMLLGDVAFVSAHQQSQRSDPYKDTPRQQRRAVALSLAQYKALYRNRDEAMARAYLSTAFTMSHIAAAFHVSSRTVSRAVSAFSKTQPAADRDDQG</sequence>
<dbReference type="Pfam" id="PF01797">
    <property type="entry name" value="Y1_Tnp"/>
    <property type="match status" value="1"/>
</dbReference>
<dbReference type="PANTHER" id="PTHR34322:SF2">
    <property type="entry name" value="TRANSPOSASE IS200-LIKE DOMAIN-CONTAINING PROTEIN"/>
    <property type="match status" value="1"/>
</dbReference>
<dbReference type="InterPro" id="IPR036515">
    <property type="entry name" value="Transposase_17_sf"/>
</dbReference>
<evidence type="ECO:0000313" key="2">
    <source>
        <dbReference type="EMBL" id="SFX45765.1"/>
    </source>
</evidence>
<dbReference type="Proteomes" id="UP000182489">
    <property type="component" value="Unassembled WGS sequence"/>
</dbReference>
<dbReference type="AlphaFoldDB" id="A0AB38C766"/>
<dbReference type="GO" id="GO:0006313">
    <property type="term" value="P:DNA transposition"/>
    <property type="evidence" value="ECO:0007669"/>
    <property type="project" value="InterPro"/>
</dbReference>
<reference evidence="2 3" key="1">
    <citation type="submission" date="2016-11" db="EMBL/GenBank/DDBJ databases">
        <authorList>
            <person name="Varghese N."/>
            <person name="Submissions S."/>
        </authorList>
    </citation>
    <scope>NUCLEOTIDE SEQUENCE [LARGE SCALE GENOMIC DNA]</scope>
    <source>
        <strain evidence="2 3">NFR18</strain>
    </source>
</reference>
<dbReference type="InterPro" id="IPR002686">
    <property type="entry name" value="Transposase_17"/>
</dbReference>
<comment type="caution">
    <text evidence="2">The sequence shown here is derived from an EMBL/GenBank/DDBJ whole genome shotgun (WGS) entry which is preliminary data.</text>
</comment>
<dbReference type="RefSeq" id="WP_072453873.1">
    <property type="nucleotide sequence ID" value="NZ_FPKH01000001.1"/>
</dbReference>
<dbReference type="SMART" id="SM01321">
    <property type="entry name" value="Y1_Tnp"/>
    <property type="match status" value="1"/>
</dbReference>
<protein>
    <submittedName>
        <fullName evidence="2">REP element-mobilizing transposase RayT</fullName>
    </submittedName>
</protein>
<dbReference type="Gene3D" id="3.30.70.1290">
    <property type="entry name" value="Transposase IS200-like"/>
    <property type="match status" value="1"/>
</dbReference>
<dbReference type="GO" id="GO:0004803">
    <property type="term" value="F:transposase activity"/>
    <property type="evidence" value="ECO:0007669"/>
    <property type="project" value="InterPro"/>
</dbReference>
<accession>A0AB38C766</accession>
<proteinExistence type="predicted"/>
<dbReference type="PANTHER" id="PTHR34322">
    <property type="entry name" value="TRANSPOSASE, Y1_TNP DOMAIN-CONTAINING"/>
    <property type="match status" value="1"/>
</dbReference>
<organism evidence="2 3">
    <name type="scientific">Janthinobacterium lividum</name>
    <dbReference type="NCBI Taxonomy" id="29581"/>
    <lineage>
        <taxon>Bacteria</taxon>
        <taxon>Pseudomonadati</taxon>
        <taxon>Pseudomonadota</taxon>
        <taxon>Betaproteobacteria</taxon>
        <taxon>Burkholderiales</taxon>
        <taxon>Oxalobacteraceae</taxon>
        <taxon>Janthinobacterium</taxon>
    </lineage>
</organism>
<dbReference type="EMBL" id="FPKH01000001">
    <property type="protein sequence ID" value="SFX45765.1"/>
    <property type="molecule type" value="Genomic_DNA"/>
</dbReference>
<dbReference type="GO" id="GO:0003677">
    <property type="term" value="F:DNA binding"/>
    <property type="evidence" value="ECO:0007669"/>
    <property type="project" value="InterPro"/>
</dbReference>
<evidence type="ECO:0000259" key="1">
    <source>
        <dbReference type="SMART" id="SM01321"/>
    </source>
</evidence>
<gene>
    <name evidence="2" type="ORF">SAMN03097694_2278</name>
</gene>
<evidence type="ECO:0000313" key="3">
    <source>
        <dbReference type="Proteomes" id="UP000182489"/>
    </source>
</evidence>
<name>A0AB38C766_9BURK</name>
<feature type="domain" description="Transposase IS200-like" evidence="1">
    <location>
        <begin position="9"/>
        <end position="123"/>
    </location>
</feature>
<dbReference type="SUPFAM" id="SSF143422">
    <property type="entry name" value="Transposase IS200-like"/>
    <property type="match status" value="1"/>
</dbReference>